<proteinExistence type="predicted"/>
<accession>A0A3B1A8E2</accession>
<dbReference type="AlphaFoldDB" id="A0A3B1A8E2"/>
<reference evidence="1" key="1">
    <citation type="submission" date="2018-06" db="EMBL/GenBank/DDBJ databases">
        <authorList>
            <person name="Zhirakovskaya E."/>
        </authorList>
    </citation>
    <scope>NUCLEOTIDE SEQUENCE</scope>
</reference>
<organism evidence="1">
    <name type="scientific">hydrothermal vent metagenome</name>
    <dbReference type="NCBI Taxonomy" id="652676"/>
    <lineage>
        <taxon>unclassified sequences</taxon>
        <taxon>metagenomes</taxon>
        <taxon>ecological metagenomes</taxon>
    </lineage>
</organism>
<dbReference type="EMBL" id="UOFV01000284">
    <property type="protein sequence ID" value="VAX02026.1"/>
    <property type="molecule type" value="Genomic_DNA"/>
</dbReference>
<gene>
    <name evidence="1" type="ORF">MNBD_GAMMA19-370</name>
</gene>
<evidence type="ECO:0000313" key="1">
    <source>
        <dbReference type="EMBL" id="VAX02026.1"/>
    </source>
</evidence>
<name>A0A3B1A8E2_9ZZZZ</name>
<sequence>ACSTLPGLAGRLYPQGEKEQDSPLLLFIPKDPILPHQLYVMTDTTLQNPKTTLTKNKLPKMVASENGENNKEAFVRLAE</sequence>
<protein>
    <submittedName>
        <fullName evidence="1">Uncharacterized protein</fullName>
    </submittedName>
</protein>
<feature type="non-terminal residue" evidence="1">
    <location>
        <position position="1"/>
    </location>
</feature>